<evidence type="ECO:0000313" key="2">
    <source>
        <dbReference type="Proteomes" id="UP000192257"/>
    </source>
</evidence>
<evidence type="ECO:0000313" key="1">
    <source>
        <dbReference type="EMBL" id="ORC84950.1"/>
    </source>
</evidence>
<proteinExistence type="predicted"/>
<gene>
    <name evidence="1" type="ORF">TM35_000391240</name>
</gene>
<dbReference type="EMBL" id="NBCO01000039">
    <property type="protein sequence ID" value="ORC84950.1"/>
    <property type="molecule type" value="Genomic_DNA"/>
</dbReference>
<sequence length="104" mass="11578">MRLRHPHPAQIPIDIVILERGNFHGRRSKHQNSNTALATPTRVLGSYSGPPLCFYRGGAPAFQGAQRDLEACWQPFRAASTVPHGFFPQGGSQPARRLKRTCFL</sequence>
<keyword evidence="2" id="KW-1185">Reference proteome</keyword>
<dbReference type="GeneID" id="39989420"/>
<protein>
    <submittedName>
        <fullName evidence="1">Uncharacterized protein</fullName>
    </submittedName>
</protein>
<dbReference type="AlphaFoldDB" id="A0A1X0NLH0"/>
<dbReference type="Proteomes" id="UP000192257">
    <property type="component" value="Unassembled WGS sequence"/>
</dbReference>
<organism evidence="1 2">
    <name type="scientific">Trypanosoma theileri</name>
    <dbReference type="NCBI Taxonomy" id="67003"/>
    <lineage>
        <taxon>Eukaryota</taxon>
        <taxon>Discoba</taxon>
        <taxon>Euglenozoa</taxon>
        <taxon>Kinetoplastea</taxon>
        <taxon>Metakinetoplastina</taxon>
        <taxon>Trypanosomatida</taxon>
        <taxon>Trypanosomatidae</taxon>
        <taxon>Trypanosoma</taxon>
    </lineage>
</organism>
<dbReference type="VEuPathDB" id="TriTrypDB:TM35_000391240"/>
<accession>A0A1X0NLH0</accession>
<comment type="caution">
    <text evidence="1">The sequence shown here is derived from an EMBL/GenBank/DDBJ whole genome shotgun (WGS) entry which is preliminary data.</text>
</comment>
<dbReference type="RefSeq" id="XP_028879016.1">
    <property type="nucleotide sequence ID" value="XM_029029640.1"/>
</dbReference>
<name>A0A1X0NLH0_9TRYP</name>
<reference evidence="1 2" key="1">
    <citation type="submission" date="2017-03" db="EMBL/GenBank/DDBJ databases">
        <title>An alternative strategy for trypanosome survival in the mammalian bloodstream revealed through genome and transcriptome analysis of the ubiquitous bovine parasite Trypanosoma (Megatrypanum) theileri.</title>
        <authorList>
            <person name="Kelly S."/>
            <person name="Ivens A."/>
            <person name="Mott A."/>
            <person name="O'Neill E."/>
            <person name="Emms D."/>
            <person name="Macleod O."/>
            <person name="Voorheis P."/>
            <person name="Matthews J."/>
            <person name="Matthews K."/>
            <person name="Carrington M."/>
        </authorList>
    </citation>
    <scope>NUCLEOTIDE SEQUENCE [LARGE SCALE GENOMIC DNA]</scope>
    <source>
        <strain evidence="1">Edinburgh</strain>
    </source>
</reference>